<feature type="repeat" description="ARM" evidence="1">
    <location>
        <begin position="154"/>
        <end position="196"/>
    </location>
</feature>
<dbReference type="GO" id="GO:0005886">
    <property type="term" value="C:plasma membrane"/>
    <property type="evidence" value="ECO:0007669"/>
    <property type="project" value="TreeGrafter"/>
</dbReference>
<feature type="region of interest" description="Disordered" evidence="2">
    <location>
        <begin position="952"/>
        <end position="1011"/>
    </location>
</feature>
<sequence>AADSLLRLAAQDAQRIFIVKAGVVPLILDVLRTAGTKGRGVSAMLLERLLSEPSARPAAAASTDAVSLLLDVLKDGNVDETGRSSAACALSVLLVGSSDFRAAAARAGAAHHLLALLQRASLSGRPGNAKANATRALGALAMSSHLCPEIVEMGAVAPLVALLRGEDAECRKRAAIALRNLAAAGPELKAAVAEAGAAEPLVDMLGCSDVMSKAAACAALRQLASDRSAQGTLLAPGAVKALAALLAPPSAASGETSLSDQEAAAWAQVSQASAAVLLSLLEGQSPADSKDGEEARTKELVEQVALTLGNPDFGNLATLTNHLKKLGKVKERIRDILFKQMAKKGEDVTDIDVTLAKKGDLVLLKATRARVRKQMRSEPITLWSNQTADKKSAPISASFLTVGNTGPEGSESPLPWLCALALAVLTLGLLAHYSRFQSVTKQQVDATEVDPNDFALFIEGLPSDAIDEAEIKAFVEENAREGHHTSVVNVVIGYDLEVFTGMLTELGQAKKDMAEATDEREKALLTTKAKELSAPLLSEGALRSFLPCTGNAIVVLRSQADHRESLAEWDTWYESAATSCECLEGYSRQPRFRDAQVLRISRAANPTDIVWENFGVSMGERYKARAKTYGILDKLSERLGNPGWMSILPTLSVLTIRIWASVSIKKFVVRQRHMTKTDRDLAIMAKLALFYVLSYCVIAILVNRDPFAGEWYSAGGLLIDINTLMIMNCFSIPLSILSGCTLCIRRTMRDARVDLENPPVGLKQTKYQSMFELPEMDQSRSLAKVLITFLTGLLFMPMYPFAILVAAAGLFCEYWAYKYQLLRQSKRPYRQSHEVSYGSLKIVYLGVAGFAITQSLFLAPSLAGSANSWSETLTYPLIAISVFMLCMPAEVNRLLCGTIFCQKRHAKTDTDVDYYVAQKAWPKHQKYHTTNLVYLHGFEMLAMKARRLEWDPRTGNFKDPEARGEAAAGSEAASAPRPGTLTVAGEAPEEHEGEAGAGDESSDDDEGPEYTGAIAMVDPAALAMEELKVKVPLSMLGDHPSDSEDTEDGLSESDDSDSEDLEAVAPPFSAAALRPGVTARIDGLKSASADKFNGTNCTIKSWDKAAGKWIVELDNGGKARLPTECLRPLTVHEQIRAGSKVRIVNLASHKAQQYNDTVGTVVDWNDRARKWNVKLFTGIKATIPASNLEVVEHG</sequence>
<proteinExistence type="predicted"/>
<dbReference type="Gene3D" id="1.25.10.10">
    <property type="entry name" value="Leucine-rich Repeat Variant"/>
    <property type="match status" value="1"/>
</dbReference>
<dbReference type="SMART" id="SM00185">
    <property type="entry name" value="ARM"/>
    <property type="match status" value="6"/>
</dbReference>
<feature type="non-terminal residue" evidence="4">
    <location>
        <position position="1194"/>
    </location>
</feature>
<evidence type="ECO:0000256" key="1">
    <source>
        <dbReference type="PROSITE-ProRule" id="PRU00259"/>
    </source>
</evidence>
<comment type="caution">
    <text evidence="4">The sequence shown here is derived from an EMBL/GenBank/DDBJ whole genome shotgun (WGS) entry which is preliminary data.</text>
</comment>
<feature type="compositionally biased region" description="Acidic residues" evidence="2">
    <location>
        <begin position="1043"/>
        <end position="1061"/>
    </location>
</feature>
<keyword evidence="3" id="KW-0812">Transmembrane</keyword>
<dbReference type="InterPro" id="IPR045122">
    <property type="entry name" value="Csc1-like"/>
</dbReference>
<feature type="transmembrane region" description="Helical" evidence="3">
    <location>
        <begin position="721"/>
        <end position="744"/>
    </location>
</feature>
<feature type="transmembrane region" description="Helical" evidence="3">
    <location>
        <begin position="781"/>
        <end position="797"/>
    </location>
</feature>
<gene>
    <name evidence="4" type="ORF">PGLA2088_LOCUS26439</name>
</gene>
<keyword evidence="3" id="KW-1133">Transmembrane helix</keyword>
<evidence type="ECO:0000313" key="4">
    <source>
        <dbReference type="EMBL" id="CAE8689358.1"/>
    </source>
</evidence>
<feature type="transmembrane region" description="Helical" evidence="3">
    <location>
        <begin position="842"/>
        <end position="863"/>
    </location>
</feature>
<name>A0A813K1U9_POLGL</name>
<feature type="region of interest" description="Disordered" evidence="2">
    <location>
        <begin position="1035"/>
        <end position="1061"/>
    </location>
</feature>
<feature type="transmembrane region" description="Helical" evidence="3">
    <location>
        <begin position="681"/>
        <end position="701"/>
    </location>
</feature>
<evidence type="ECO:0000256" key="3">
    <source>
        <dbReference type="SAM" id="Phobius"/>
    </source>
</evidence>
<feature type="transmembrane region" description="Helical" evidence="3">
    <location>
        <begin position="875"/>
        <end position="895"/>
    </location>
</feature>
<dbReference type="PANTHER" id="PTHR13018">
    <property type="entry name" value="PROBABLE MEMBRANE PROTEIN DUF221-RELATED"/>
    <property type="match status" value="1"/>
</dbReference>
<dbReference type="Pfam" id="PF00514">
    <property type="entry name" value="Arm"/>
    <property type="match status" value="2"/>
</dbReference>
<dbReference type="InterPro" id="IPR016024">
    <property type="entry name" value="ARM-type_fold"/>
</dbReference>
<evidence type="ECO:0000256" key="2">
    <source>
        <dbReference type="SAM" id="MobiDB-lite"/>
    </source>
</evidence>
<feature type="compositionally biased region" description="Low complexity" evidence="2">
    <location>
        <begin position="965"/>
        <end position="979"/>
    </location>
</feature>
<dbReference type="PANTHER" id="PTHR13018:SF5">
    <property type="entry name" value="RE44586P"/>
    <property type="match status" value="1"/>
</dbReference>
<dbReference type="InterPro" id="IPR000225">
    <property type="entry name" value="Armadillo"/>
</dbReference>
<keyword evidence="3" id="KW-0472">Membrane</keyword>
<reference evidence="4" key="1">
    <citation type="submission" date="2021-02" db="EMBL/GenBank/DDBJ databases">
        <authorList>
            <person name="Dougan E. K."/>
            <person name="Rhodes N."/>
            <person name="Thang M."/>
            <person name="Chan C."/>
        </authorList>
    </citation>
    <scope>NUCLEOTIDE SEQUENCE</scope>
</reference>
<dbReference type="InterPro" id="IPR011989">
    <property type="entry name" value="ARM-like"/>
</dbReference>
<organism evidence="4 5">
    <name type="scientific">Polarella glacialis</name>
    <name type="common">Dinoflagellate</name>
    <dbReference type="NCBI Taxonomy" id="89957"/>
    <lineage>
        <taxon>Eukaryota</taxon>
        <taxon>Sar</taxon>
        <taxon>Alveolata</taxon>
        <taxon>Dinophyceae</taxon>
        <taxon>Suessiales</taxon>
        <taxon>Suessiaceae</taxon>
        <taxon>Polarella</taxon>
    </lineage>
</organism>
<dbReference type="GO" id="GO:0005227">
    <property type="term" value="F:calcium-activated cation channel activity"/>
    <property type="evidence" value="ECO:0007669"/>
    <property type="project" value="InterPro"/>
</dbReference>
<dbReference type="PROSITE" id="PS50176">
    <property type="entry name" value="ARM_REPEAT"/>
    <property type="match status" value="1"/>
</dbReference>
<evidence type="ECO:0000313" key="5">
    <source>
        <dbReference type="Proteomes" id="UP000626109"/>
    </source>
</evidence>
<dbReference type="Proteomes" id="UP000626109">
    <property type="component" value="Unassembled WGS sequence"/>
</dbReference>
<dbReference type="AlphaFoldDB" id="A0A813K1U9"/>
<dbReference type="EMBL" id="CAJNNW010027063">
    <property type="protein sequence ID" value="CAE8689358.1"/>
    <property type="molecule type" value="Genomic_DNA"/>
</dbReference>
<protein>
    <submittedName>
        <fullName evidence="4">Uncharacterized protein</fullName>
    </submittedName>
</protein>
<dbReference type="SUPFAM" id="SSF48371">
    <property type="entry name" value="ARM repeat"/>
    <property type="match status" value="1"/>
</dbReference>
<accession>A0A813K1U9</accession>
<feature type="compositionally biased region" description="Basic and acidic residues" evidence="2">
    <location>
        <begin position="952"/>
        <end position="964"/>
    </location>
</feature>